<dbReference type="SUPFAM" id="SSF117281">
    <property type="entry name" value="Kelch motif"/>
    <property type="match status" value="3"/>
</dbReference>
<dbReference type="AlphaFoldDB" id="A0AAF5D2Z5"/>
<evidence type="ECO:0000313" key="5">
    <source>
        <dbReference type="WBParaSite" id="TCONS_00004910.p1"/>
    </source>
</evidence>
<dbReference type="Pfam" id="PF24681">
    <property type="entry name" value="Kelch_KLHDC2_KLHL20_DRC7"/>
    <property type="match status" value="3"/>
</dbReference>
<evidence type="ECO:0000256" key="1">
    <source>
        <dbReference type="ARBA" id="ARBA00022441"/>
    </source>
</evidence>
<dbReference type="Proteomes" id="UP000035681">
    <property type="component" value="Unplaced"/>
</dbReference>
<dbReference type="CDD" id="cd18186">
    <property type="entry name" value="BTB_POZ_ZBTB_KLHL-like"/>
    <property type="match status" value="2"/>
</dbReference>
<accession>A0AAF5D2Z5</accession>
<dbReference type="InterPro" id="IPR000210">
    <property type="entry name" value="BTB/POZ_dom"/>
</dbReference>
<name>A0AAF5D2Z5_STRER</name>
<dbReference type="Pfam" id="PF07707">
    <property type="entry name" value="BACK"/>
    <property type="match status" value="3"/>
</dbReference>
<protein>
    <submittedName>
        <fullName evidence="5">BTB domain-containing protein</fullName>
    </submittedName>
</protein>
<proteinExistence type="predicted"/>
<evidence type="ECO:0000256" key="2">
    <source>
        <dbReference type="ARBA" id="ARBA00022737"/>
    </source>
</evidence>
<evidence type="ECO:0000313" key="4">
    <source>
        <dbReference type="Proteomes" id="UP000035681"/>
    </source>
</evidence>
<keyword evidence="4" id="KW-1185">Reference proteome</keyword>
<dbReference type="Gene3D" id="1.25.40.420">
    <property type="match status" value="3"/>
</dbReference>
<dbReference type="InterPro" id="IPR006652">
    <property type="entry name" value="Kelch_1"/>
</dbReference>
<dbReference type="PROSITE" id="PS50097">
    <property type="entry name" value="BTB"/>
    <property type="match status" value="3"/>
</dbReference>
<dbReference type="SUPFAM" id="SSF54695">
    <property type="entry name" value="POZ domain"/>
    <property type="match status" value="3"/>
</dbReference>
<dbReference type="InterPro" id="IPR015915">
    <property type="entry name" value="Kelch-typ_b-propeller"/>
</dbReference>
<feature type="domain" description="BTB" evidence="3">
    <location>
        <begin position="576"/>
        <end position="643"/>
    </location>
</feature>
<dbReference type="SMART" id="SM00225">
    <property type="entry name" value="BTB"/>
    <property type="match status" value="3"/>
</dbReference>
<dbReference type="InterPro" id="IPR011705">
    <property type="entry name" value="BACK"/>
</dbReference>
<organism evidence="4 5">
    <name type="scientific">Strongyloides stercoralis</name>
    <name type="common">Threadworm</name>
    <dbReference type="NCBI Taxonomy" id="6248"/>
    <lineage>
        <taxon>Eukaryota</taxon>
        <taxon>Metazoa</taxon>
        <taxon>Ecdysozoa</taxon>
        <taxon>Nematoda</taxon>
        <taxon>Chromadorea</taxon>
        <taxon>Rhabditida</taxon>
        <taxon>Tylenchina</taxon>
        <taxon>Panagrolaimomorpha</taxon>
        <taxon>Strongyloidoidea</taxon>
        <taxon>Strongyloididae</taxon>
        <taxon>Strongyloides</taxon>
    </lineage>
</organism>
<dbReference type="InterPro" id="IPR011333">
    <property type="entry name" value="SKP1/BTB/POZ_sf"/>
</dbReference>
<dbReference type="SMART" id="SM00875">
    <property type="entry name" value="BACK"/>
    <property type="match status" value="3"/>
</dbReference>
<sequence>EDKDFLKWCDEYDRKFLSLKLMYQFKRMYERNEMCDLVIKSSDGKEFHVHKSMICASVPYLHSFKDLYNSRGENGNVVTLELLSSETIELIINYIYNGKMEYHKDTVSDILYVADYLQMESLKNEAMEKLFSFGDKNTLFNKNLVLFIESSIAKFKEAQKFYGENFLEFSEKESFYLLGMESLISILDKDYLNVPNEEFVFNSAMKWMYHDPQNRRQYILKIFSILRIAYIDYSFIINKILTEPTIINNGEVRDLIIEYLGTRSEKSTGNKYLSKFSPERNSYKFKCLIYNDSYSDNAISIEIKNYHQKNGEWVSRSFALFEKTDRVLGIKYNNKVYFIRHLDIKSYNSGVILDMDNCSTKNVTFSDSRSRRVMTQFEDKIFSIGVIDDGKKSEDLVECYSFKDNCVTSLKPLPDGVTNATSVVFDNNIYIIGGYQGEALSTVIKYSICRNVWEEINPMNNPRYDASAIVYNNQIFVIGGIGLNGKLNSCEVYDIEQGVWSNIPDMPLKRAEASISIKQNFLYVVGGLGEKSINIMKYNLLQSTWHKEWCDKYDRRSQLLKIMYQFKKMYERNEMCDLVIKSSDGKEFHVHKLIICASIPYFHSLKNFTTNCSENAVTLDLFPSETIELIINYVYNGKIEYHKDTISDVVYAADYLQMETLKIETIEKLFNFGDKIALFHEKVVLCIESSITKYKEAQKFYGENFLEFSEKESFYLLGIESLISILDKDYLDVPNEEFVFNSAIKWMYHDFQNRKQYILNIFSILRIAYFDFSFIFDKILTEPTIINNGEVRDLINKYFRTRSEESFENKYLRKFSSERNSYQLKCLLYYEYSRSNTVSIKMKNFDQKYDKWISHLSTSFENIENFLGIQYNNKVYFCKNLFGIRYSSGIIIDMDNHSTKKVFFSDSRVGSVMEQFKDKIFSIGGINEEEENKYGDLVECYSFKDKNSTSLEPIPNGVTYAASVVFNNNIYIIDNKFNDEALPTVKKYSICRNAWEEIHPMNYPRYNASAIVYNNRIFVIGGNYLESELKSCEVYDIEQEVWSDIPDMPYKRAEASLSIKNDFLYVVGGFGEEPNQIMKYNLLQSTWHKGPLLGDSKLRYKDKDFLKWCDECDRRSHSLNTMYQLKRMYERKEMCDFIIKSSDGKEFHVHKLMICASIPYFHSVTGFCDVYSENENVATLDMFSSVTIELIINYIYNGKVVYYRDAVSDVVYAADYLQMESLKNDAMEKLFNIGDKNTLFDKKVVLCIESAITKYKEAQEFYGENFLEFSEKESFYLLGIESLISILDKDYLNVPNEEFVFNSAMKWMYHDFQNRKQYISNIFSILRIAYLDYSFIFNEILSEPTIINNGEVRDKLNKYFRICSKESLGNEYLSKFSSERNSYQLKCLVYNDSYSGNTISIEIKNFDQKCDKWVSHSTAFFEKTKLVLGIKYNNKVYFIQNIHFEGCSSGVILDMDNHLTKKVFFSDDRFGRVMEQFKDKIFSIGGFNFGEKSKDLVECYSFKDNNVISLEPISNGVSNATSVVFNNNIYIIGGNQGEVVSNVKKYSIYRNVWEEIHPMNYARYKASAIVYNNRIFVVGGNSLVSELKSCEVHDIEQGVWSDIPDMPYNRAGASLSIKNNFLYVVGGFGEEPNQIMKYNLLQSTWNKGPLLKDPKLRYIAI</sequence>
<feature type="domain" description="BTB" evidence="3">
    <location>
        <begin position="35"/>
        <end position="104"/>
    </location>
</feature>
<reference evidence="5" key="1">
    <citation type="submission" date="2024-02" db="UniProtKB">
        <authorList>
            <consortium name="WormBaseParasite"/>
        </authorList>
    </citation>
    <scope>IDENTIFICATION</scope>
</reference>
<feature type="domain" description="BTB" evidence="3">
    <location>
        <begin position="1135"/>
        <end position="1204"/>
    </location>
</feature>
<keyword evidence="1" id="KW-0880">Kelch repeat</keyword>
<dbReference type="Pfam" id="PF00651">
    <property type="entry name" value="BTB"/>
    <property type="match status" value="3"/>
</dbReference>
<keyword evidence="2" id="KW-0677">Repeat</keyword>
<dbReference type="PANTHER" id="PTHR24412:SF489">
    <property type="entry name" value="RING FINGER DOMAIN AND KELCH REPEAT-CONTAINING PROTEIN DDB_G0271372"/>
    <property type="match status" value="1"/>
</dbReference>
<dbReference type="Gene3D" id="3.30.710.10">
    <property type="entry name" value="Potassium Channel Kv1.1, Chain A"/>
    <property type="match status" value="3"/>
</dbReference>
<evidence type="ECO:0000259" key="3">
    <source>
        <dbReference type="PROSITE" id="PS50097"/>
    </source>
</evidence>
<dbReference type="Gene3D" id="2.120.10.80">
    <property type="entry name" value="Kelch-type beta propeller"/>
    <property type="match status" value="3"/>
</dbReference>
<dbReference type="WBParaSite" id="TCONS_00004910.p1">
    <property type="protein sequence ID" value="TCONS_00004910.p1"/>
    <property type="gene ID" value="XLOC_003137"/>
</dbReference>
<dbReference type="SMART" id="SM00612">
    <property type="entry name" value="Kelch"/>
    <property type="match status" value="9"/>
</dbReference>
<dbReference type="PANTHER" id="PTHR24412">
    <property type="entry name" value="KELCH PROTEIN"/>
    <property type="match status" value="1"/>
</dbReference>